<organism evidence="3 4">
    <name type="scientific">Candidatus Electronema aureum</name>
    <dbReference type="NCBI Taxonomy" id="2005002"/>
    <lineage>
        <taxon>Bacteria</taxon>
        <taxon>Pseudomonadati</taxon>
        <taxon>Thermodesulfobacteriota</taxon>
        <taxon>Desulfobulbia</taxon>
        <taxon>Desulfobulbales</taxon>
        <taxon>Desulfobulbaceae</taxon>
        <taxon>Candidatus Electronema</taxon>
    </lineage>
</organism>
<keyword evidence="3" id="KW-0645">Protease</keyword>
<keyword evidence="3" id="KW-0482">Metalloprotease</keyword>
<feature type="chain" id="PRO_5021772955" evidence="1">
    <location>
        <begin position="23"/>
        <end position="542"/>
    </location>
</feature>
<dbReference type="PANTHER" id="PTHR41775:SF1">
    <property type="entry name" value="PEPTIDASE M6-LIKE DOMAIN-CONTAINING PROTEIN"/>
    <property type="match status" value="1"/>
</dbReference>
<dbReference type="GO" id="GO:0006508">
    <property type="term" value="P:proteolysis"/>
    <property type="evidence" value="ECO:0007669"/>
    <property type="project" value="UniProtKB-KW"/>
</dbReference>
<dbReference type="PANTHER" id="PTHR41775">
    <property type="entry name" value="SECRETED PROTEIN-RELATED"/>
    <property type="match status" value="1"/>
</dbReference>
<keyword evidence="3" id="KW-0378">Hydrolase</keyword>
<feature type="signal peptide" evidence="1">
    <location>
        <begin position="1"/>
        <end position="22"/>
    </location>
</feature>
<proteinExistence type="predicted"/>
<keyword evidence="1" id="KW-0732">Signal</keyword>
<dbReference type="Pfam" id="PF05547">
    <property type="entry name" value="Peptidase_M6"/>
    <property type="match status" value="1"/>
</dbReference>
<gene>
    <name evidence="3" type="ORF">CDV28_1415</name>
</gene>
<dbReference type="NCBIfam" id="TIGR03296">
    <property type="entry name" value="M6dom_TIGR03296"/>
    <property type="match status" value="1"/>
</dbReference>
<dbReference type="GO" id="GO:0008237">
    <property type="term" value="F:metallopeptidase activity"/>
    <property type="evidence" value="ECO:0007669"/>
    <property type="project" value="UniProtKB-KW"/>
</dbReference>
<sequence>MKKSVLLPLAFLCLLLPKHSTAVPAYPEPVDFKQPDGSHVNIKMFGDEHFNRVESLDGYTLSVNNKGFYEYAIKNQQGALVPSGIVAKNAVSRTAVDNSLLERTPKNLRLNPDQVNMLKQVEAIYATEQQRQAFPTTGNRKLLCILIGFTDRSFTKSKADFENLFNQIKYTTDGATGSVKDYYLENSWGKLNLDVTAAGPYIASNSMAYYGADSGASKFPRARDLINEAVNAADTDVNYADFDNDNDGVVDGVYVIFAGYGQEAGASTDTIWSHAWAIDPVELDGKIVYSYSCSPELRGNSGAGITRIGVICHEFGHVMGAPDFYDTDYETGGEYEGTGRWDLMAGGTWNNSGATPAHHNGFTKSYYYKWTSMIELVPDREVSMPKIETNEAVYSYASPTAGEYWVLENRQLSGFDSSLPGHGLLVYHVDENNIIKNEYDINSTHPQYMYPVCAGAAMNPSSDPASYGTINSGICSFPGTIGKTAFTYSTFPAAISWAGQRSNKAITGITEIDGSVTFDFNLSEPPLPKSNPAAAAIIKLLL</sequence>
<evidence type="ECO:0000256" key="1">
    <source>
        <dbReference type="SAM" id="SignalP"/>
    </source>
</evidence>
<reference evidence="3" key="1">
    <citation type="submission" date="2017-07" db="EMBL/GenBank/DDBJ databases">
        <title>The cable genome - Insights into the physiology and evolution of filamentous bacteria capable of sulfide oxidation via long distance electron transfer.</title>
        <authorList>
            <person name="Thorup C."/>
            <person name="Bjerg J.T."/>
            <person name="Schreiber L."/>
            <person name="Nielsen L.P."/>
            <person name="Kjeldsen K.U."/>
            <person name="Boesen T."/>
            <person name="Boggild A."/>
            <person name="Meysman F."/>
            <person name="Geelhoed J."/>
            <person name="Schramm A."/>
        </authorList>
    </citation>
    <scope>NUCLEOTIDE SEQUENCE [LARGE SCALE GENOMIC DNA]</scope>
    <source>
        <strain evidence="3">GS</strain>
    </source>
</reference>
<evidence type="ECO:0000313" key="4">
    <source>
        <dbReference type="Proteomes" id="UP000316238"/>
    </source>
</evidence>
<keyword evidence="4" id="KW-1185">Reference proteome</keyword>
<dbReference type="SUPFAM" id="SSF55486">
    <property type="entry name" value="Metalloproteases ('zincins'), catalytic domain"/>
    <property type="match status" value="1"/>
</dbReference>
<name>A0A521FZ69_9BACT</name>
<accession>A0A521FZ69</accession>
<feature type="domain" description="Peptidase M6-like" evidence="2">
    <location>
        <begin position="164"/>
        <end position="367"/>
    </location>
</feature>
<evidence type="ECO:0000259" key="2">
    <source>
        <dbReference type="Pfam" id="PF05547"/>
    </source>
</evidence>
<evidence type="ECO:0000313" key="3">
    <source>
        <dbReference type="EMBL" id="TAA74056.1"/>
    </source>
</evidence>
<dbReference type="AlphaFoldDB" id="A0A521FZ69"/>
<dbReference type="Proteomes" id="UP000316238">
    <property type="component" value="Unassembled WGS sequence"/>
</dbReference>
<dbReference type="EMBL" id="NQJD01000041">
    <property type="protein sequence ID" value="TAA74056.1"/>
    <property type="molecule type" value="Genomic_DNA"/>
</dbReference>
<comment type="caution">
    <text evidence="3">The sequence shown here is derived from an EMBL/GenBank/DDBJ whole genome shotgun (WGS) entry which is preliminary data.</text>
</comment>
<protein>
    <submittedName>
        <fullName evidence="3">M6 family metalloprotease domain-containing protein</fullName>
    </submittedName>
</protein>
<dbReference type="InterPro" id="IPR008757">
    <property type="entry name" value="Peptidase_M6-like_domain"/>
</dbReference>